<dbReference type="Pfam" id="PF13472">
    <property type="entry name" value="Lipase_GDSL_2"/>
    <property type="match status" value="1"/>
</dbReference>
<dbReference type="EMBL" id="JAUSVL010000001">
    <property type="protein sequence ID" value="MDQ0289213.1"/>
    <property type="molecule type" value="Genomic_DNA"/>
</dbReference>
<comment type="caution">
    <text evidence="2">The sequence shown here is derived from an EMBL/GenBank/DDBJ whole genome shotgun (WGS) entry which is preliminary data.</text>
</comment>
<dbReference type="Proteomes" id="UP001238163">
    <property type="component" value="Unassembled WGS sequence"/>
</dbReference>
<dbReference type="SUPFAM" id="SSF52266">
    <property type="entry name" value="SGNH hydrolase"/>
    <property type="match status" value="1"/>
</dbReference>
<dbReference type="PANTHER" id="PTHR30383">
    <property type="entry name" value="THIOESTERASE 1/PROTEASE 1/LYSOPHOSPHOLIPASE L1"/>
    <property type="match status" value="1"/>
</dbReference>
<dbReference type="Gene3D" id="3.40.50.1110">
    <property type="entry name" value="SGNH hydrolase"/>
    <property type="match status" value="1"/>
</dbReference>
<proteinExistence type="predicted"/>
<organism evidence="2 3">
    <name type="scientific">Oligosphaera ethanolica</name>
    <dbReference type="NCBI Taxonomy" id="760260"/>
    <lineage>
        <taxon>Bacteria</taxon>
        <taxon>Pseudomonadati</taxon>
        <taxon>Lentisphaerota</taxon>
        <taxon>Oligosphaeria</taxon>
        <taxon>Oligosphaerales</taxon>
        <taxon>Oligosphaeraceae</taxon>
        <taxon>Oligosphaera</taxon>
    </lineage>
</organism>
<dbReference type="RefSeq" id="WP_307260574.1">
    <property type="nucleotide sequence ID" value="NZ_JAUSVL010000001.1"/>
</dbReference>
<dbReference type="PANTHER" id="PTHR30383:SF5">
    <property type="entry name" value="SGNH HYDROLASE-TYPE ESTERASE DOMAIN-CONTAINING PROTEIN"/>
    <property type="match status" value="1"/>
</dbReference>
<evidence type="ECO:0000259" key="1">
    <source>
        <dbReference type="Pfam" id="PF13472"/>
    </source>
</evidence>
<evidence type="ECO:0000313" key="3">
    <source>
        <dbReference type="Proteomes" id="UP001238163"/>
    </source>
</evidence>
<dbReference type="GO" id="GO:0004622">
    <property type="term" value="F:phosphatidylcholine lysophospholipase activity"/>
    <property type="evidence" value="ECO:0007669"/>
    <property type="project" value="TreeGrafter"/>
</dbReference>
<accession>A0AAE4ANS6</accession>
<dbReference type="InterPro" id="IPR051532">
    <property type="entry name" value="Ester_Hydrolysis_Enzymes"/>
</dbReference>
<dbReference type="AlphaFoldDB" id="A0AAE4ANS6"/>
<gene>
    <name evidence="2" type="ORF">J3R75_001320</name>
</gene>
<feature type="domain" description="SGNH hydrolase-type esterase" evidence="1">
    <location>
        <begin position="43"/>
        <end position="188"/>
    </location>
</feature>
<reference evidence="2" key="1">
    <citation type="submission" date="2023-07" db="EMBL/GenBank/DDBJ databases">
        <title>Genomic Encyclopedia of Type Strains, Phase IV (KMG-IV): sequencing the most valuable type-strain genomes for metagenomic binning, comparative biology and taxonomic classification.</title>
        <authorList>
            <person name="Goeker M."/>
        </authorList>
    </citation>
    <scope>NUCLEOTIDE SEQUENCE</scope>
    <source>
        <strain evidence="2">DSM 24202</strain>
    </source>
</reference>
<keyword evidence="3" id="KW-1185">Reference proteome</keyword>
<dbReference type="InterPro" id="IPR013830">
    <property type="entry name" value="SGNH_hydro"/>
</dbReference>
<name>A0AAE4ANS6_9BACT</name>
<dbReference type="InterPro" id="IPR036514">
    <property type="entry name" value="SGNH_hydro_sf"/>
</dbReference>
<evidence type="ECO:0000313" key="2">
    <source>
        <dbReference type="EMBL" id="MDQ0289213.1"/>
    </source>
</evidence>
<sequence length="211" mass="23746">MTELFPASDIAAIQKFYQSYEPCRALDNYRGIAAAVGAVKNLFFGDSITAAWPLHEFFPQYSVLNRGIGGDNPVGLHTRLEQDVFQYSPRRVFMLVGINGIQVPQELIIARICHVAQAIRERGIAVYPGSILPLRSPDQWNRFQYQDKIVAINRELAAWSAAQGLVFLDYHSALKDTDGQLAERFARPDGTHVQFPAYIEMARIVKPHLES</sequence>
<protein>
    <submittedName>
        <fullName evidence="2">Lysophospholipase L1-like esterase</fullName>
    </submittedName>
</protein>